<evidence type="ECO:0000256" key="1">
    <source>
        <dbReference type="SAM" id="MobiDB-lite"/>
    </source>
</evidence>
<reference evidence="2" key="1">
    <citation type="submission" date="2021-05" db="EMBL/GenBank/DDBJ databases">
        <authorList>
            <person name="Alioto T."/>
            <person name="Alioto T."/>
            <person name="Gomez Garrido J."/>
        </authorList>
    </citation>
    <scope>NUCLEOTIDE SEQUENCE</scope>
</reference>
<name>A0A8D8G6T0_CULPI</name>
<dbReference type="AlphaFoldDB" id="A0A8D8G6T0"/>
<feature type="compositionally biased region" description="Low complexity" evidence="1">
    <location>
        <begin position="208"/>
        <end position="222"/>
    </location>
</feature>
<feature type="region of interest" description="Disordered" evidence="1">
    <location>
        <begin position="314"/>
        <end position="358"/>
    </location>
</feature>
<sequence length="358" mass="38185">MSKWQHDPNGTGLYAVELKAASSARESRAANGTKFADYTGSRAESAAGSASASTPAICWKLPQETVRNRAIICRRRHAAERPKSADLPWTVFFKLLGVQFQRNRRHQPQLVARDRPAAGEPAESQPTARGQHPVVLRPLQDLHPRPDPTPRPAHRATAGRTQEKHPPKVQLASPTGPAIATSPTHPNSPILDALPPTSTPLRIPLPQPANQTAPTSPAPAAAKSGRRPRAATEGRRRCGGSRRTKAPPRAEAKAATTPNASATPAAVNPRRVQLFGGLVLAGVDVLHAGYFASRLPLRPALPVGDLREPEPLPAGAQPRSAVGVLQKSAQHGGRRGRRRCDDATHQQELAALSSRGPI</sequence>
<protein>
    <submittedName>
        <fullName evidence="2">(northern house mosquito) hypothetical protein</fullName>
    </submittedName>
</protein>
<feature type="compositionally biased region" description="Basic residues" evidence="1">
    <location>
        <begin position="237"/>
        <end position="246"/>
    </location>
</feature>
<proteinExistence type="predicted"/>
<feature type="compositionally biased region" description="Low complexity" evidence="1">
    <location>
        <begin position="253"/>
        <end position="264"/>
    </location>
</feature>
<evidence type="ECO:0000313" key="2">
    <source>
        <dbReference type="EMBL" id="CAG6496961.1"/>
    </source>
</evidence>
<organism evidence="2">
    <name type="scientific">Culex pipiens</name>
    <name type="common">House mosquito</name>
    <dbReference type="NCBI Taxonomy" id="7175"/>
    <lineage>
        <taxon>Eukaryota</taxon>
        <taxon>Metazoa</taxon>
        <taxon>Ecdysozoa</taxon>
        <taxon>Arthropoda</taxon>
        <taxon>Hexapoda</taxon>
        <taxon>Insecta</taxon>
        <taxon>Pterygota</taxon>
        <taxon>Neoptera</taxon>
        <taxon>Endopterygota</taxon>
        <taxon>Diptera</taxon>
        <taxon>Nematocera</taxon>
        <taxon>Culicoidea</taxon>
        <taxon>Culicidae</taxon>
        <taxon>Culicinae</taxon>
        <taxon>Culicini</taxon>
        <taxon>Culex</taxon>
        <taxon>Culex</taxon>
    </lineage>
</organism>
<feature type="region of interest" description="Disordered" evidence="1">
    <location>
        <begin position="103"/>
        <end position="264"/>
    </location>
</feature>
<accession>A0A8D8G6T0</accession>
<dbReference type="EMBL" id="HBUE01132104">
    <property type="protein sequence ID" value="CAG6496961.1"/>
    <property type="molecule type" value="Transcribed_RNA"/>
</dbReference>